<proteinExistence type="inferred from homology"/>
<dbReference type="NCBIfam" id="TIGR03170">
    <property type="entry name" value="flgA_cterm"/>
    <property type="match status" value="1"/>
</dbReference>
<comment type="caution">
    <text evidence="8">The sequence shown here is derived from an EMBL/GenBank/DDBJ whole genome shotgun (WGS) entry which is preliminary data.</text>
</comment>
<dbReference type="AlphaFoldDB" id="A0A9D1WC60"/>
<dbReference type="InterPro" id="IPR017585">
    <property type="entry name" value="SAF_FlgA"/>
</dbReference>
<dbReference type="EMBL" id="DXEV01000035">
    <property type="protein sequence ID" value="HIX56209.1"/>
    <property type="molecule type" value="Genomic_DNA"/>
</dbReference>
<dbReference type="GO" id="GO:0044780">
    <property type="term" value="P:bacterial-type flagellum assembly"/>
    <property type="evidence" value="ECO:0007669"/>
    <property type="project" value="InterPro"/>
</dbReference>
<keyword evidence="5" id="KW-0574">Periplasm</keyword>
<dbReference type="Pfam" id="PF13144">
    <property type="entry name" value="ChapFlgA"/>
    <property type="match status" value="1"/>
</dbReference>
<dbReference type="Gene3D" id="3.90.1210.10">
    <property type="entry name" value="Antifreeze-like/N-acetylneuraminic acid synthase C-terminal domain"/>
    <property type="match status" value="1"/>
</dbReference>
<comment type="similarity">
    <text evidence="2">Belongs to the FlgA family.</text>
</comment>
<evidence type="ECO:0000313" key="9">
    <source>
        <dbReference type="Proteomes" id="UP000886829"/>
    </source>
</evidence>
<evidence type="ECO:0000259" key="7">
    <source>
        <dbReference type="SMART" id="SM00858"/>
    </source>
</evidence>
<accession>A0A9D1WC60</accession>
<evidence type="ECO:0000256" key="1">
    <source>
        <dbReference type="ARBA" id="ARBA00004418"/>
    </source>
</evidence>
<gene>
    <name evidence="8" type="primary">flgA</name>
    <name evidence="8" type="ORF">H9850_01900</name>
</gene>
<dbReference type="CDD" id="cd11614">
    <property type="entry name" value="SAF_CpaB_FlgA_like"/>
    <property type="match status" value="1"/>
</dbReference>
<organism evidence="8 9">
    <name type="scientific">Candidatus Anaerobiospirillum pullistercoris</name>
    <dbReference type="NCBI Taxonomy" id="2838452"/>
    <lineage>
        <taxon>Bacteria</taxon>
        <taxon>Pseudomonadati</taxon>
        <taxon>Pseudomonadota</taxon>
        <taxon>Gammaproteobacteria</taxon>
        <taxon>Aeromonadales</taxon>
        <taxon>Succinivibrionaceae</taxon>
        <taxon>Anaerobiospirillum</taxon>
    </lineage>
</organism>
<dbReference type="Gene3D" id="2.30.30.760">
    <property type="match status" value="1"/>
</dbReference>
<evidence type="ECO:0000256" key="5">
    <source>
        <dbReference type="ARBA" id="ARBA00022764"/>
    </source>
</evidence>
<evidence type="ECO:0000256" key="6">
    <source>
        <dbReference type="ARBA" id="ARBA00025643"/>
    </source>
</evidence>
<evidence type="ECO:0000256" key="2">
    <source>
        <dbReference type="ARBA" id="ARBA00010474"/>
    </source>
</evidence>
<name>A0A9D1WC60_9GAMM</name>
<keyword evidence="4" id="KW-0732">Signal</keyword>
<keyword evidence="8" id="KW-0966">Cell projection</keyword>
<protein>
    <recommendedName>
        <fullName evidence="3">Flagella basal body P-ring formation protein FlgA</fullName>
    </recommendedName>
</protein>
<feature type="domain" description="SAF" evidence="7">
    <location>
        <begin position="143"/>
        <end position="205"/>
    </location>
</feature>
<dbReference type="PANTHER" id="PTHR36307">
    <property type="entry name" value="FLAGELLA BASAL BODY P-RING FORMATION PROTEIN FLGA"/>
    <property type="match status" value="1"/>
</dbReference>
<dbReference type="GO" id="GO:0042597">
    <property type="term" value="C:periplasmic space"/>
    <property type="evidence" value="ECO:0007669"/>
    <property type="project" value="UniProtKB-SubCell"/>
</dbReference>
<reference evidence="8" key="1">
    <citation type="journal article" date="2021" name="PeerJ">
        <title>Extensive microbial diversity within the chicken gut microbiome revealed by metagenomics and culture.</title>
        <authorList>
            <person name="Gilroy R."/>
            <person name="Ravi A."/>
            <person name="Getino M."/>
            <person name="Pursley I."/>
            <person name="Horton D.L."/>
            <person name="Alikhan N.F."/>
            <person name="Baker D."/>
            <person name="Gharbi K."/>
            <person name="Hall N."/>
            <person name="Watson M."/>
            <person name="Adriaenssens E.M."/>
            <person name="Foster-Nyarko E."/>
            <person name="Jarju S."/>
            <person name="Secka A."/>
            <person name="Antonio M."/>
            <person name="Oren A."/>
            <person name="Chaudhuri R.R."/>
            <person name="La Ragione R."/>
            <person name="Hildebrand F."/>
            <person name="Pallen M.J."/>
        </authorList>
    </citation>
    <scope>NUCLEOTIDE SEQUENCE</scope>
    <source>
        <strain evidence="8">USASDec5-558</strain>
    </source>
</reference>
<dbReference type="SMART" id="SM00858">
    <property type="entry name" value="SAF"/>
    <property type="match status" value="1"/>
</dbReference>
<comment type="function">
    <text evidence="6">Involved in the assembly process of the P-ring formation. It may associate with FlgF on the rod constituting a structure essential for the P-ring assembly or may act as a modulator protein for the P-ring assembly.</text>
</comment>
<dbReference type="PANTHER" id="PTHR36307:SF1">
    <property type="entry name" value="FLAGELLA BASAL BODY P-RING FORMATION PROTEIN FLGA"/>
    <property type="match status" value="1"/>
</dbReference>
<sequence length="265" mass="29382">MHFFKTKHDLGRLRSIANFRVLAPMQQLAKLFCASYTYCALTLCALGLSFSPTVQATPEEADFLRRVAEQYILAQFPEQTDTKIEVEAGRLDDRRDYGGHCEGYLTAELRGSEIRSTSQVKITCTQPGNEYTLYIPVRVSMLTPALVAAQNLSRGHVILPSDLRTVYLNENTNLTTAVSDPNILVGSRLKREVKAGEQIRANSFCVVCKNDKISIIARSHGLSLKTSGQALEDGNINETIRVRNIKSQKIIMGVVTAPSTVEVIF</sequence>
<keyword evidence="8" id="KW-0969">Cilium</keyword>
<dbReference type="Proteomes" id="UP000886829">
    <property type="component" value="Unassembled WGS sequence"/>
</dbReference>
<evidence type="ECO:0000313" key="8">
    <source>
        <dbReference type="EMBL" id="HIX56209.1"/>
    </source>
</evidence>
<dbReference type="InterPro" id="IPR039246">
    <property type="entry name" value="Flagellar_FlgA"/>
</dbReference>
<dbReference type="InterPro" id="IPR013974">
    <property type="entry name" value="SAF"/>
</dbReference>
<evidence type="ECO:0000256" key="4">
    <source>
        <dbReference type="ARBA" id="ARBA00022729"/>
    </source>
</evidence>
<reference evidence="8" key="2">
    <citation type="submission" date="2021-04" db="EMBL/GenBank/DDBJ databases">
        <authorList>
            <person name="Gilroy R."/>
        </authorList>
    </citation>
    <scope>NUCLEOTIDE SEQUENCE</scope>
    <source>
        <strain evidence="8">USASDec5-558</strain>
    </source>
</reference>
<keyword evidence="8" id="KW-0282">Flagellum</keyword>
<comment type="subcellular location">
    <subcellularLocation>
        <location evidence="1">Periplasm</location>
    </subcellularLocation>
</comment>
<evidence type="ECO:0000256" key="3">
    <source>
        <dbReference type="ARBA" id="ARBA00014754"/>
    </source>
</evidence>